<reference evidence="2" key="1">
    <citation type="submission" date="2021-01" db="EMBL/GenBank/DDBJ databases">
        <authorList>
            <person name="Corre E."/>
            <person name="Pelletier E."/>
            <person name="Niang G."/>
            <person name="Scheremetjew M."/>
            <person name="Finn R."/>
            <person name="Kale V."/>
            <person name="Holt S."/>
            <person name="Cochrane G."/>
            <person name="Meng A."/>
            <person name="Brown T."/>
            <person name="Cohen L."/>
        </authorList>
    </citation>
    <scope>NUCLEOTIDE SEQUENCE</scope>
    <source>
        <strain evidence="2">CCMP722</strain>
    </source>
</reference>
<feature type="domain" description="COMM" evidence="1">
    <location>
        <begin position="124"/>
        <end position="192"/>
    </location>
</feature>
<sequence length="204" mass="22823">MDLVATSSLKNDVDILTKLDENVVAEFAKTSLDILRKGTQNIKGFAKAAKKLGVTTEDIHKMCTALCHIMLEAARSEPSEAALGEYLHDLGFRDSARQVLIQFCTENFTEIRELGVKPSLWYPQYKQLEWRLDVQVASRSMRHEAIPSYLLSLATATPDGQQEVQVMQADYTSMLQWSGQVEAALAESTAVSTRRLMHHVHGTQ</sequence>
<dbReference type="EMBL" id="HBFA01016685">
    <property type="protein sequence ID" value="CAD8666221.1"/>
    <property type="molecule type" value="Transcribed_RNA"/>
</dbReference>
<name>A0A7S0WGA4_9CHLO</name>
<dbReference type="AlphaFoldDB" id="A0A7S0WGA4"/>
<organism evidence="2">
    <name type="scientific">Pyramimonas obovata</name>
    <dbReference type="NCBI Taxonomy" id="1411642"/>
    <lineage>
        <taxon>Eukaryota</taxon>
        <taxon>Viridiplantae</taxon>
        <taxon>Chlorophyta</taxon>
        <taxon>Pyramimonadophyceae</taxon>
        <taxon>Pyramimonadales</taxon>
        <taxon>Pyramimonadaceae</taxon>
        <taxon>Pyramimonas</taxon>
        <taxon>Pyramimonas incertae sedis</taxon>
    </lineage>
</organism>
<evidence type="ECO:0000313" key="2">
    <source>
        <dbReference type="EMBL" id="CAD8666221.1"/>
    </source>
</evidence>
<evidence type="ECO:0000259" key="1">
    <source>
        <dbReference type="PROSITE" id="PS51269"/>
    </source>
</evidence>
<gene>
    <name evidence="2" type="ORF">POBO1169_LOCUS8535</name>
</gene>
<dbReference type="Pfam" id="PF21672">
    <property type="entry name" value="COMM_HN"/>
    <property type="match status" value="1"/>
</dbReference>
<protein>
    <recommendedName>
        <fullName evidence="1">COMM domain-containing protein</fullName>
    </recommendedName>
</protein>
<proteinExistence type="predicted"/>
<dbReference type="PROSITE" id="PS51269">
    <property type="entry name" value="COMM"/>
    <property type="match status" value="1"/>
</dbReference>
<dbReference type="InterPro" id="IPR037354">
    <property type="entry name" value="Commd2"/>
</dbReference>
<accession>A0A7S0WGA4</accession>
<dbReference type="Pfam" id="PF07258">
    <property type="entry name" value="COMM_domain"/>
    <property type="match status" value="1"/>
</dbReference>
<dbReference type="PANTHER" id="PTHR15857">
    <property type="entry name" value="COMM DOMAIN CONTAINING PROTEIN 2"/>
    <property type="match status" value="1"/>
</dbReference>
<dbReference type="InterPro" id="IPR017920">
    <property type="entry name" value="COMM"/>
</dbReference>
<dbReference type="PANTHER" id="PTHR15857:SF0">
    <property type="entry name" value="COMM DOMAIN-CONTAINING PROTEIN 2"/>
    <property type="match status" value="1"/>
</dbReference>